<dbReference type="InterPro" id="IPR051274">
    <property type="entry name" value="3-5_Exoribonuclease"/>
</dbReference>
<organism evidence="5 6">
    <name type="scientific">Candidatus Fimicola merdigallinarum</name>
    <dbReference type="NCBI Taxonomy" id="2840819"/>
    <lineage>
        <taxon>Bacteria</taxon>
        <taxon>Bacillati</taxon>
        <taxon>Bacillota</taxon>
        <taxon>Clostridia</taxon>
        <taxon>Lachnospirales</taxon>
        <taxon>Lachnospiraceae</taxon>
        <taxon>Lachnospiraceae incertae sedis</taxon>
        <taxon>Candidatus Fimicola</taxon>
    </lineage>
</organism>
<reference evidence="5" key="2">
    <citation type="journal article" date="2021" name="PeerJ">
        <title>Extensive microbial diversity within the chicken gut microbiome revealed by metagenomics and culture.</title>
        <authorList>
            <person name="Gilroy R."/>
            <person name="Ravi A."/>
            <person name="Getino M."/>
            <person name="Pursley I."/>
            <person name="Horton D.L."/>
            <person name="Alikhan N.F."/>
            <person name="Baker D."/>
            <person name="Gharbi K."/>
            <person name="Hall N."/>
            <person name="Watson M."/>
            <person name="Adriaenssens E.M."/>
            <person name="Foster-Nyarko E."/>
            <person name="Jarju S."/>
            <person name="Secka A."/>
            <person name="Antonio M."/>
            <person name="Oren A."/>
            <person name="Chaudhuri R.R."/>
            <person name="La Ragione R."/>
            <person name="Hildebrand F."/>
            <person name="Pallen M.J."/>
        </authorList>
    </citation>
    <scope>NUCLEOTIDE SEQUENCE</scope>
    <source>
        <strain evidence="5">F6-4510</strain>
    </source>
</reference>
<dbReference type="Proteomes" id="UP000823611">
    <property type="component" value="Unassembled WGS sequence"/>
</dbReference>
<feature type="domain" description="Exonuclease" evidence="4">
    <location>
        <begin position="2"/>
        <end position="189"/>
    </location>
</feature>
<evidence type="ECO:0000313" key="6">
    <source>
        <dbReference type="Proteomes" id="UP000823611"/>
    </source>
</evidence>
<sequence length="258" mass="30028">MNYIVFDLEFNQPFKFKTGKSYELNPECPFEIIQIGAVKLNDKFEFIDTFNYMIKPVFYKRIHPYVEKITGKTEKDLKGKMTFPDVFNKFIEFIGNDDSVLCTWGIDDIKALYRNILVHNIDINLITDKYINIQSYASKYLKYEAGKSIGLKNAVTELGIEIESSFHDALNDADYTAKIFNIVKPEKVSYDTFNVMDLARKKMGKHIINTKALLDHFVKELGRELSDDEIKIIKTAYKMGRNQVYDTVFLKKTKKKKG</sequence>
<reference evidence="5" key="1">
    <citation type="submission" date="2020-10" db="EMBL/GenBank/DDBJ databases">
        <authorList>
            <person name="Gilroy R."/>
        </authorList>
    </citation>
    <scope>NUCLEOTIDE SEQUENCE</scope>
    <source>
        <strain evidence="5">F6-4510</strain>
    </source>
</reference>
<keyword evidence="1" id="KW-0540">Nuclease</keyword>
<dbReference type="InterPro" id="IPR047201">
    <property type="entry name" value="ERI-1_3'hExo-like"/>
</dbReference>
<dbReference type="Gene3D" id="3.30.420.10">
    <property type="entry name" value="Ribonuclease H-like superfamily/Ribonuclease H"/>
    <property type="match status" value="1"/>
</dbReference>
<dbReference type="AlphaFoldDB" id="A0A9D9DZ33"/>
<keyword evidence="3 5" id="KW-0269">Exonuclease</keyword>
<dbReference type="GO" id="GO:0000175">
    <property type="term" value="F:3'-5'-RNA exonuclease activity"/>
    <property type="evidence" value="ECO:0007669"/>
    <property type="project" value="InterPro"/>
</dbReference>
<name>A0A9D9DZ33_9FIRM</name>
<dbReference type="GO" id="GO:0003676">
    <property type="term" value="F:nucleic acid binding"/>
    <property type="evidence" value="ECO:0007669"/>
    <property type="project" value="InterPro"/>
</dbReference>
<dbReference type="PANTHER" id="PTHR23044">
    <property type="entry name" value="3'-5' EXONUCLEASE ERI1-RELATED"/>
    <property type="match status" value="1"/>
</dbReference>
<dbReference type="PANTHER" id="PTHR23044:SF61">
    <property type="entry name" value="3'-5' EXORIBONUCLEASE 1-RELATED"/>
    <property type="match status" value="1"/>
</dbReference>
<dbReference type="CDD" id="cd06133">
    <property type="entry name" value="ERI-1_3'hExo_like"/>
    <property type="match status" value="1"/>
</dbReference>
<dbReference type="SUPFAM" id="SSF53098">
    <property type="entry name" value="Ribonuclease H-like"/>
    <property type="match status" value="1"/>
</dbReference>
<protein>
    <submittedName>
        <fullName evidence="5">Exonuclease domain-containing protein</fullName>
    </submittedName>
</protein>
<comment type="caution">
    <text evidence="5">The sequence shown here is derived from an EMBL/GenBank/DDBJ whole genome shotgun (WGS) entry which is preliminary data.</text>
</comment>
<gene>
    <name evidence="5" type="ORF">IAC55_06030</name>
</gene>
<dbReference type="SMART" id="SM00479">
    <property type="entry name" value="EXOIII"/>
    <property type="match status" value="1"/>
</dbReference>
<dbReference type="InterPro" id="IPR013520">
    <property type="entry name" value="Ribonucl_H"/>
</dbReference>
<evidence type="ECO:0000256" key="3">
    <source>
        <dbReference type="ARBA" id="ARBA00022839"/>
    </source>
</evidence>
<evidence type="ECO:0000313" key="5">
    <source>
        <dbReference type="EMBL" id="MBO8434860.1"/>
    </source>
</evidence>
<evidence type="ECO:0000256" key="2">
    <source>
        <dbReference type="ARBA" id="ARBA00022801"/>
    </source>
</evidence>
<dbReference type="EMBL" id="JADIMX010000114">
    <property type="protein sequence ID" value="MBO8434860.1"/>
    <property type="molecule type" value="Genomic_DNA"/>
</dbReference>
<proteinExistence type="predicted"/>
<evidence type="ECO:0000256" key="1">
    <source>
        <dbReference type="ARBA" id="ARBA00022722"/>
    </source>
</evidence>
<dbReference type="Pfam" id="PF00929">
    <property type="entry name" value="RNase_T"/>
    <property type="match status" value="1"/>
</dbReference>
<accession>A0A9D9DZ33</accession>
<keyword evidence="2" id="KW-0378">Hydrolase</keyword>
<dbReference type="InterPro" id="IPR036397">
    <property type="entry name" value="RNaseH_sf"/>
</dbReference>
<evidence type="ECO:0000259" key="4">
    <source>
        <dbReference type="SMART" id="SM00479"/>
    </source>
</evidence>
<dbReference type="InterPro" id="IPR012337">
    <property type="entry name" value="RNaseH-like_sf"/>
</dbReference>